<evidence type="ECO:0000259" key="8">
    <source>
        <dbReference type="SMART" id="SM00244"/>
    </source>
</evidence>
<name>A0ABT1XFE0_9BURK</name>
<evidence type="ECO:0000256" key="4">
    <source>
        <dbReference type="ARBA" id="ARBA00022989"/>
    </source>
</evidence>
<feature type="region of interest" description="Disordered" evidence="7">
    <location>
        <begin position="1"/>
        <end position="80"/>
    </location>
</feature>
<sequence length="437" mass="47895">MSMNDPDWGRNSSGNQNNDEPPKPQDQDNRRPGGRQDGPPDLDELWRDFNNRVNRLFGKKGGGNGGGPRGPFGGGAGSGGPSMENAGKGITVVLVVAVLVWLASGFYIVQEGREGVVLQFGKYSHTSMPGFQWRMPYPIQSHEVVNSSQVRIIEVGYRNDVKSKVLREALMLTEDENIIDIQFAVQYRLKDAGDYLFNMVDPDESVKMAAETAIREVVGRNAMDFVLYEGREQIALNTAEVIQEILDRYGAGILVSSVTVQGVQPPEQVQAAFDDAVKAGQDRERLKNDGEAYANDVIPRARGNAARLVEEANGYRERVIAQSEGDTSRFKAILTEYEKAPKVTKDRLYLDAMQEIYSNVSKVIVDTKNNSQLLYLPLDKLIEKSAPAGVDNSSASNAAAAARAAETSPSAPRTTTTTEGFDTSARDAMRNRDRGAR</sequence>
<comment type="caution">
    <text evidence="9">The sequence shown here is derived from an EMBL/GenBank/DDBJ whole genome shotgun (WGS) entry which is preliminary data.</text>
</comment>
<feature type="transmembrane region" description="Helical" evidence="6">
    <location>
        <begin position="90"/>
        <end position="109"/>
    </location>
</feature>
<organism evidence="9 10">
    <name type="scientific">Limnobacter parvus</name>
    <dbReference type="NCBI Taxonomy" id="2939690"/>
    <lineage>
        <taxon>Bacteria</taxon>
        <taxon>Pseudomonadati</taxon>
        <taxon>Pseudomonadota</taxon>
        <taxon>Betaproteobacteria</taxon>
        <taxon>Burkholderiales</taxon>
        <taxon>Burkholderiaceae</taxon>
        <taxon>Limnobacter</taxon>
    </lineage>
</organism>
<reference evidence="9" key="1">
    <citation type="submission" date="2022-07" db="EMBL/GenBank/DDBJ databases">
        <authorList>
            <person name="Xamxidin M."/>
        </authorList>
    </citation>
    <scope>NUCLEOTIDE SEQUENCE</scope>
    <source>
        <strain evidence="9">YS8-69</strain>
    </source>
</reference>
<dbReference type="InterPro" id="IPR020980">
    <property type="entry name" value="Membrane_HflK_N"/>
</dbReference>
<evidence type="ECO:0000256" key="1">
    <source>
        <dbReference type="ARBA" id="ARBA00004167"/>
    </source>
</evidence>
<keyword evidence="10" id="KW-1185">Reference proteome</keyword>
<evidence type="ECO:0000256" key="3">
    <source>
        <dbReference type="ARBA" id="ARBA00022692"/>
    </source>
</evidence>
<protein>
    <recommendedName>
        <fullName evidence="6">Protein HflK</fullName>
    </recommendedName>
</protein>
<evidence type="ECO:0000256" key="2">
    <source>
        <dbReference type="ARBA" id="ARBA00006971"/>
    </source>
</evidence>
<dbReference type="Proteomes" id="UP001165267">
    <property type="component" value="Unassembled WGS sequence"/>
</dbReference>
<feature type="domain" description="Band 7" evidence="8">
    <location>
        <begin position="104"/>
        <end position="277"/>
    </location>
</feature>
<dbReference type="InterPro" id="IPR010201">
    <property type="entry name" value="HflK"/>
</dbReference>
<dbReference type="PANTHER" id="PTHR43327:SF2">
    <property type="entry name" value="MODULATOR OF FTSH PROTEASE HFLK"/>
    <property type="match status" value="1"/>
</dbReference>
<dbReference type="SUPFAM" id="SSF117892">
    <property type="entry name" value="Band 7/SPFH domain"/>
    <property type="match status" value="1"/>
</dbReference>
<comment type="subcellular location">
    <subcellularLocation>
        <location evidence="1">Membrane</location>
        <topology evidence="1">Single-pass membrane protein</topology>
    </subcellularLocation>
</comment>
<dbReference type="CDD" id="cd03404">
    <property type="entry name" value="SPFH_HflK"/>
    <property type="match status" value="1"/>
</dbReference>
<accession>A0ABT1XFE0</accession>
<dbReference type="Pfam" id="PF12221">
    <property type="entry name" value="HflK_N"/>
    <property type="match status" value="1"/>
</dbReference>
<feature type="compositionally biased region" description="Basic and acidic residues" evidence="7">
    <location>
        <begin position="20"/>
        <end position="31"/>
    </location>
</feature>
<gene>
    <name evidence="9" type="primary">hflK</name>
    <name evidence="9" type="ORF">NSP04_05035</name>
</gene>
<evidence type="ECO:0000313" key="10">
    <source>
        <dbReference type="Proteomes" id="UP001165267"/>
    </source>
</evidence>
<feature type="compositionally biased region" description="Low complexity" evidence="7">
    <location>
        <begin position="393"/>
        <end position="419"/>
    </location>
</feature>
<keyword evidence="3 6" id="KW-0812">Transmembrane</keyword>
<evidence type="ECO:0000313" key="9">
    <source>
        <dbReference type="EMBL" id="MCR2746008.1"/>
    </source>
</evidence>
<dbReference type="EMBL" id="JANKHG010000015">
    <property type="protein sequence ID" value="MCR2746008.1"/>
    <property type="molecule type" value="Genomic_DNA"/>
</dbReference>
<keyword evidence="4 6" id="KW-1133">Transmembrane helix</keyword>
<dbReference type="Gene3D" id="3.30.479.30">
    <property type="entry name" value="Band 7 domain"/>
    <property type="match status" value="1"/>
</dbReference>
<comment type="function">
    <text evidence="6">HflC and HflK could encode or regulate a protease.</text>
</comment>
<dbReference type="PANTHER" id="PTHR43327">
    <property type="entry name" value="STOMATIN-LIKE PROTEIN 2, MITOCHONDRIAL"/>
    <property type="match status" value="1"/>
</dbReference>
<comment type="similarity">
    <text evidence="2 6">Belongs to the band 7/mec-2 family. HflK subfamily.</text>
</comment>
<dbReference type="InterPro" id="IPR001107">
    <property type="entry name" value="Band_7"/>
</dbReference>
<dbReference type="InterPro" id="IPR036013">
    <property type="entry name" value="Band_7/SPFH_dom_sf"/>
</dbReference>
<dbReference type="GO" id="GO:0006508">
    <property type="term" value="P:proteolysis"/>
    <property type="evidence" value="ECO:0007669"/>
    <property type="project" value="UniProtKB-KW"/>
</dbReference>
<proteinExistence type="inferred from homology"/>
<feature type="compositionally biased region" description="Basic and acidic residues" evidence="7">
    <location>
        <begin position="424"/>
        <end position="437"/>
    </location>
</feature>
<comment type="subunit">
    <text evidence="6">HflC and HflK may interact to form a multimeric complex.</text>
</comment>
<dbReference type="Pfam" id="PF01145">
    <property type="entry name" value="Band_7"/>
    <property type="match status" value="1"/>
</dbReference>
<dbReference type="InterPro" id="IPR050710">
    <property type="entry name" value="Band7/mec-2_domain"/>
</dbReference>
<dbReference type="GO" id="GO:0008233">
    <property type="term" value="F:peptidase activity"/>
    <property type="evidence" value="ECO:0007669"/>
    <property type="project" value="UniProtKB-KW"/>
</dbReference>
<keyword evidence="5 6" id="KW-0472">Membrane</keyword>
<keyword evidence="9" id="KW-0378">Hydrolase</keyword>
<dbReference type="NCBIfam" id="TIGR01933">
    <property type="entry name" value="hflK"/>
    <property type="match status" value="1"/>
</dbReference>
<feature type="region of interest" description="Disordered" evidence="7">
    <location>
        <begin position="388"/>
        <end position="437"/>
    </location>
</feature>
<dbReference type="RefSeq" id="WP_257511251.1">
    <property type="nucleotide sequence ID" value="NZ_JANKHG010000015.1"/>
</dbReference>
<dbReference type="SMART" id="SM00244">
    <property type="entry name" value="PHB"/>
    <property type="match status" value="1"/>
</dbReference>
<evidence type="ECO:0000256" key="5">
    <source>
        <dbReference type="ARBA" id="ARBA00023136"/>
    </source>
</evidence>
<keyword evidence="9" id="KW-0645">Protease</keyword>
<feature type="compositionally biased region" description="Polar residues" evidence="7">
    <location>
        <begin position="10"/>
        <end position="19"/>
    </location>
</feature>
<evidence type="ECO:0000256" key="6">
    <source>
        <dbReference type="RuleBase" id="RU364113"/>
    </source>
</evidence>
<feature type="compositionally biased region" description="Gly residues" evidence="7">
    <location>
        <begin position="59"/>
        <end position="80"/>
    </location>
</feature>
<evidence type="ECO:0000256" key="7">
    <source>
        <dbReference type="SAM" id="MobiDB-lite"/>
    </source>
</evidence>